<protein>
    <submittedName>
        <fullName evidence="1">Uncharacterized protein</fullName>
    </submittedName>
</protein>
<dbReference type="AlphaFoldDB" id="A0A1L8QUV4"/>
<proteinExistence type="predicted"/>
<evidence type="ECO:0000313" key="2">
    <source>
        <dbReference type="Proteomes" id="UP000182149"/>
    </source>
</evidence>
<evidence type="ECO:0000313" key="1">
    <source>
        <dbReference type="EMBL" id="OJG11276.1"/>
    </source>
</evidence>
<name>A0A1L8QUV4_9ENTE</name>
<reference evidence="1 2" key="1">
    <citation type="submission" date="2014-12" db="EMBL/GenBank/DDBJ databases">
        <title>Draft genome sequences of 29 type strains of Enterococci.</title>
        <authorList>
            <person name="Zhong Z."/>
            <person name="Sun Z."/>
            <person name="Liu W."/>
            <person name="Zhang W."/>
            <person name="Zhang H."/>
        </authorList>
    </citation>
    <scope>NUCLEOTIDE SEQUENCE [LARGE SCALE GENOMIC DNA]</scope>
    <source>
        <strain evidence="1 2">DSM 17690</strain>
    </source>
</reference>
<organism evidence="1 2">
    <name type="scientific">Enterococcus aquimarinus</name>
    <dbReference type="NCBI Taxonomy" id="328396"/>
    <lineage>
        <taxon>Bacteria</taxon>
        <taxon>Bacillati</taxon>
        <taxon>Bacillota</taxon>
        <taxon>Bacilli</taxon>
        <taxon>Lactobacillales</taxon>
        <taxon>Enterococcaceae</taxon>
        <taxon>Enterococcus</taxon>
    </lineage>
</organism>
<dbReference type="EMBL" id="JXKD01000004">
    <property type="protein sequence ID" value="OJG11276.1"/>
    <property type="molecule type" value="Genomic_DNA"/>
</dbReference>
<gene>
    <name evidence="1" type="ORF">RU93_GL001763</name>
</gene>
<comment type="caution">
    <text evidence="1">The sequence shown here is derived from an EMBL/GenBank/DDBJ whole genome shotgun (WGS) entry which is preliminary data.</text>
</comment>
<dbReference type="Proteomes" id="UP000182149">
    <property type="component" value="Unassembled WGS sequence"/>
</dbReference>
<keyword evidence="2" id="KW-1185">Reference proteome</keyword>
<dbReference type="STRING" id="328396.RU93_GL001763"/>
<sequence length="127" mass="15020">MLSHANKGGILMFSKTPAELISKDFSNMYNKCQSIYELVTNRRYNESLAILTAAETYAIAEKAYLRCDTFTELQTKEVEDYVNTFDDYYFSLKQVLFHDDDDYEVLRIKLRAMREAYEELNRSFNLF</sequence>
<accession>A0A1L8QUV4</accession>